<name>A0ABS8KPR5_9HYPH</name>
<gene>
    <name evidence="3" type="ORF">LJ725_03535</name>
</gene>
<dbReference type="SUPFAM" id="SSF54637">
    <property type="entry name" value="Thioesterase/thiol ester dehydrase-isomerase"/>
    <property type="match status" value="1"/>
</dbReference>
<dbReference type="PANTHER" id="PTHR42856">
    <property type="entry name" value="ACYL-COENZYME A THIOESTERASE PAAI"/>
    <property type="match status" value="1"/>
</dbReference>
<evidence type="ECO:0000313" key="4">
    <source>
        <dbReference type="Proteomes" id="UP001198862"/>
    </source>
</evidence>
<dbReference type="InterPro" id="IPR052723">
    <property type="entry name" value="Acyl-CoA_thioesterase_PaaI"/>
</dbReference>
<evidence type="ECO:0000256" key="1">
    <source>
        <dbReference type="ARBA" id="ARBA00022801"/>
    </source>
</evidence>
<organism evidence="3 4">
    <name type="scientific">Reyranella aquatilis</name>
    <dbReference type="NCBI Taxonomy" id="2035356"/>
    <lineage>
        <taxon>Bacteria</taxon>
        <taxon>Pseudomonadati</taxon>
        <taxon>Pseudomonadota</taxon>
        <taxon>Alphaproteobacteria</taxon>
        <taxon>Hyphomicrobiales</taxon>
        <taxon>Reyranellaceae</taxon>
        <taxon>Reyranella</taxon>
    </lineage>
</organism>
<evidence type="ECO:0000313" key="3">
    <source>
        <dbReference type="EMBL" id="MCC8428024.1"/>
    </source>
</evidence>
<accession>A0ABS8KPR5</accession>
<feature type="domain" description="Thioesterase" evidence="2">
    <location>
        <begin position="50"/>
        <end position="128"/>
    </location>
</feature>
<sequence length="158" mass="17187">MAIQRPADARPVAPYEFRGFNGVIGHQVVAWRPGFVEMQLKVRPELCNANGLLHGGVLMTLLDSASGFACTFNETATARRLSVTLAFTTQFIKAGREGDLLTILGAWRPSTSQSTFAAETEIYNQANELLATGAGTFRYLKGERSDGTLEFLDQKAAD</sequence>
<protein>
    <submittedName>
        <fullName evidence="3">PaaI family thioesterase</fullName>
    </submittedName>
</protein>
<reference evidence="3 4" key="1">
    <citation type="submission" date="2021-11" db="EMBL/GenBank/DDBJ databases">
        <authorList>
            <person name="Lee D.-H."/>
            <person name="Kim S.-B."/>
        </authorList>
    </citation>
    <scope>NUCLEOTIDE SEQUENCE [LARGE SCALE GENOMIC DNA]</scope>
    <source>
        <strain evidence="3 4">KCTC 52223</strain>
    </source>
</reference>
<proteinExistence type="predicted"/>
<dbReference type="InterPro" id="IPR003736">
    <property type="entry name" value="PAAI_dom"/>
</dbReference>
<dbReference type="Proteomes" id="UP001198862">
    <property type="component" value="Unassembled WGS sequence"/>
</dbReference>
<dbReference type="EMBL" id="JAJISD010000001">
    <property type="protein sequence ID" value="MCC8428024.1"/>
    <property type="molecule type" value="Genomic_DNA"/>
</dbReference>
<evidence type="ECO:0000259" key="2">
    <source>
        <dbReference type="Pfam" id="PF03061"/>
    </source>
</evidence>
<dbReference type="Pfam" id="PF03061">
    <property type="entry name" value="4HBT"/>
    <property type="match status" value="1"/>
</dbReference>
<dbReference type="RefSeq" id="WP_230549227.1">
    <property type="nucleotide sequence ID" value="NZ_JAJISD010000001.1"/>
</dbReference>
<keyword evidence="4" id="KW-1185">Reference proteome</keyword>
<comment type="caution">
    <text evidence="3">The sequence shown here is derived from an EMBL/GenBank/DDBJ whole genome shotgun (WGS) entry which is preliminary data.</text>
</comment>
<dbReference type="InterPro" id="IPR006683">
    <property type="entry name" value="Thioestr_dom"/>
</dbReference>
<dbReference type="CDD" id="cd03443">
    <property type="entry name" value="PaaI_thioesterase"/>
    <property type="match status" value="1"/>
</dbReference>
<keyword evidence="1" id="KW-0378">Hydrolase</keyword>
<dbReference type="PANTHER" id="PTHR42856:SF1">
    <property type="entry name" value="ACYL-COENZYME A THIOESTERASE PAAI"/>
    <property type="match status" value="1"/>
</dbReference>
<dbReference type="Gene3D" id="3.10.129.10">
    <property type="entry name" value="Hotdog Thioesterase"/>
    <property type="match status" value="1"/>
</dbReference>
<dbReference type="NCBIfam" id="TIGR00369">
    <property type="entry name" value="unchar_dom_1"/>
    <property type="match status" value="1"/>
</dbReference>
<dbReference type="InterPro" id="IPR029069">
    <property type="entry name" value="HotDog_dom_sf"/>
</dbReference>